<gene>
    <name evidence="3" type="ORF">MBM_02228</name>
</gene>
<evidence type="ECO:0000313" key="3">
    <source>
        <dbReference type="EMBL" id="EKD18991.1"/>
    </source>
</evidence>
<name>K1X182_MARBU</name>
<dbReference type="EMBL" id="JH921431">
    <property type="protein sequence ID" value="EKD18991.1"/>
    <property type="molecule type" value="Genomic_DNA"/>
</dbReference>
<evidence type="ECO:0000256" key="1">
    <source>
        <dbReference type="SAM" id="Coils"/>
    </source>
</evidence>
<feature type="region of interest" description="Disordered" evidence="2">
    <location>
        <begin position="125"/>
        <end position="154"/>
    </location>
</feature>
<dbReference type="AlphaFoldDB" id="K1X182"/>
<proteinExistence type="predicted"/>
<dbReference type="InParanoid" id="K1X182"/>
<sequence>MSNLDTTVSFRCLRCGDGYHGQKKPGLYGYYENTSHGLCLTCREFKAGEEAAKNEERLAADQARVAVASREMGAADLGLRASGMTPESSGISEKGPARALISEASKNTGKKPLTNFLIPKFDFEEEEDGEEEPLARGFGSSSSSGSGSGSGFVSRLRRSNTSHIDFTTHFKCLDCGEAYHNEKPSENYGDLGPSIRRKWRGSETKKNVDTTTPQGLGTCERCRALHANPSRRPPPLADTTAPSTSSQGGERLIASQAQAQVFRDARNTNSSRPMEIEILAGRSVTRKPLARSASEALPTNRHWSPEPALRLAANDTELRHPAPTVLLLPKFMKEDDEDEDDCEARGFGPDDDDSDDDADIVAAMTAAEIREIEEEFPIDDEEDAGLAEIDHLDAELAEIDHLEAEIARLESEVPITEDEAQAQAGIHPAENDDGEEDVCADDVWPFLWARLDRQHLLPARPTHPSPEWVAANAASVRQVRRFYAIPDSVPTAQIPSFFRNHPELVASVQSEAFKLKDGGIIARTATKKMRQAVDAMCRLIVWAEEPAAAAATEKDEDDEDWSSDSSFQELDSNMAPGGQHEHEEEEDEDAADDGFVHLSAAAGHTVLVTETQQPRLREEAGGRHEVRIPSPLRRETFAFDRDGRSAV</sequence>
<feature type="coiled-coil region" evidence="1">
    <location>
        <begin position="392"/>
        <end position="419"/>
    </location>
</feature>
<feature type="region of interest" description="Disordered" evidence="2">
    <location>
        <begin position="226"/>
        <end position="251"/>
    </location>
</feature>
<dbReference type="Proteomes" id="UP000006753">
    <property type="component" value="Unassembled WGS sequence"/>
</dbReference>
<dbReference type="GeneID" id="18758163"/>
<dbReference type="OrthoDB" id="3551843at2759"/>
<keyword evidence="4" id="KW-1185">Reference proteome</keyword>
<accession>K1X182</accession>
<dbReference type="HOGENOM" id="CLU_423388_0_0_1"/>
<feature type="region of interest" description="Disordered" evidence="2">
    <location>
        <begin position="548"/>
        <end position="647"/>
    </location>
</feature>
<organism evidence="3 4">
    <name type="scientific">Marssonina brunnea f. sp. multigermtubi (strain MB_m1)</name>
    <name type="common">Marssonina leaf spot fungus</name>
    <dbReference type="NCBI Taxonomy" id="1072389"/>
    <lineage>
        <taxon>Eukaryota</taxon>
        <taxon>Fungi</taxon>
        <taxon>Dikarya</taxon>
        <taxon>Ascomycota</taxon>
        <taxon>Pezizomycotina</taxon>
        <taxon>Leotiomycetes</taxon>
        <taxon>Helotiales</taxon>
        <taxon>Drepanopezizaceae</taxon>
        <taxon>Drepanopeziza</taxon>
    </lineage>
</organism>
<feature type="region of interest" description="Disordered" evidence="2">
    <location>
        <begin position="335"/>
        <end position="356"/>
    </location>
</feature>
<reference evidence="3 4" key="1">
    <citation type="journal article" date="2012" name="BMC Genomics">
        <title>Sequencing the genome of Marssonina brunnea reveals fungus-poplar co-evolution.</title>
        <authorList>
            <person name="Zhu S."/>
            <person name="Cao Y.-Z."/>
            <person name="Jiang C."/>
            <person name="Tan B.-Y."/>
            <person name="Wang Z."/>
            <person name="Feng S."/>
            <person name="Zhang L."/>
            <person name="Su X.-H."/>
            <person name="Brejova B."/>
            <person name="Vinar T."/>
            <person name="Xu M."/>
            <person name="Wang M.-X."/>
            <person name="Zhang S.-G."/>
            <person name="Huang M.-R."/>
            <person name="Wu R."/>
            <person name="Zhou Y."/>
        </authorList>
    </citation>
    <scope>NUCLEOTIDE SEQUENCE [LARGE SCALE GENOMIC DNA]</scope>
    <source>
        <strain evidence="3 4">MB_m1</strain>
    </source>
</reference>
<protein>
    <submittedName>
        <fullName evidence="3">Uncharacterized protein</fullName>
    </submittedName>
</protein>
<feature type="compositionally biased region" description="Basic and acidic residues" evidence="2">
    <location>
        <begin position="615"/>
        <end position="647"/>
    </location>
</feature>
<dbReference type="RefSeq" id="XP_007290117.1">
    <property type="nucleotide sequence ID" value="XM_007290055.1"/>
</dbReference>
<feature type="compositionally biased region" description="Acidic residues" evidence="2">
    <location>
        <begin position="583"/>
        <end position="592"/>
    </location>
</feature>
<dbReference type="KEGG" id="mbe:MBM_02228"/>
<evidence type="ECO:0000256" key="2">
    <source>
        <dbReference type="SAM" id="MobiDB-lite"/>
    </source>
</evidence>
<keyword evidence="1" id="KW-0175">Coiled coil</keyword>
<evidence type="ECO:0000313" key="4">
    <source>
        <dbReference type="Proteomes" id="UP000006753"/>
    </source>
</evidence>